<sequence length="77" mass="8283">FMKWRGVLCTSNSQSAACGREQQYSSLFSCQFASSPVFAHTTVTSGMSRPVFTQLSFVRLWTLSGGGSSMMVGVSST</sequence>
<dbReference type="Proteomes" id="UP001283361">
    <property type="component" value="Unassembled WGS sequence"/>
</dbReference>
<reference evidence="1" key="1">
    <citation type="journal article" date="2023" name="G3 (Bethesda)">
        <title>A reference genome for the long-term kleptoplast-retaining sea slug Elysia crispata morphotype clarki.</title>
        <authorList>
            <person name="Eastman K.E."/>
            <person name="Pendleton A.L."/>
            <person name="Shaikh M.A."/>
            <person name="Suttiyut T."/>
            <person name="Ogas R."/>
            <person name="Tomko P."/>
            <person name="Gavelis G."/>
            <person name="Widhalm J.R."/>
            <person name="Wisecaver J.H."/>
        </authorList>
    </citation>
    <scope>NUCLEOTIDE SEQUENCE</scope>
    <source>
        <strain evidence="1">ECLA1</strain>
    </source>
</reference>
<organism evidence="1 2">
    <name type="scientific">Elysia crispata</name>
    <name type="common">lettuce slug</name>
    <dbReference type="NCBI Taxonomy" id="231223"/>
    <lineage>
        <taxon>Eukaryota</taxon>
        <taxon>Metazoa</taxon>
        <taxon>Spiralia</taxon>
        <taxon>Lophotrochozoa</taxon>
        <taxon>Mollusca</taxon>
        <taxon>Gastropoda</taxon>
        <taxon>Heterobranchia</taxon>
        <taxon>Euthyneura</taxon>
        <taxon>Panpulmonata</taxon>
        <taxon>Sacoglossa</taxon>
        <taxon>Placobranchoidea</taxon>
        <taxon>Plakobranchidae</taxon>
        <taxon>Elysia</taxon>
    </lineage>
</organism>
<dbReference type="EMBL" id="JAWDGP010006604">
    <property type="protein sequence ID" value="KAK3738059.1"/>
    <property type="molecule type" value="Genomic_DNA"/>
</dbReference>
<evidence type="ECO:0000313" key="1">
    <source>
        <dbReference type="EMBL" id="KAK3738059.1"/>
    </source>
</evidence>
<name>A0AAE0Y9N8_9GAST</name>
<dbReference type="AlphaFoldDB" id="A0AAE0Y9N8"/>
<keyword evidence="2" id="KW-1185">Reference proteome</keyword>
<comment type="caution">
    <text evidence="1">The sequence shown here is derived from an EMBL/GenBank/DDBJ whole genome shotgun (WGS) entry which is preliminary data.</text>
</comment>
<protein>
    <submittedName>
        <fullName evidence="1">Uncharacterized protein</fullName>
    </submittedName>
</protein>
<gene>
    <name evidence="1" type="ORF">RRG08_064962</name>
</gene>
<evidence type="ECO:0000313" key="2">
    <source>
        <dbReference type="Proteomes" id="UP001283361"/>
    </source>
</evidence>
<accession>A0AAE0Y9N8</accession>
<proteinExistence type="predicted"/>
<feature type="non-terminal residue" evidence="1">
    <location>
        <position position="1"/>
    </location>
</feature>